<dbReference type="EMBL" id="JALJOS010000006">
    <property type="protein sequence ID" value="KAK9837910.1"/>
    <property type="molecule type" value="Genomic_DNA"/>
</dbReference>
<dbReference type="PANTHER" id="PTHR43224">
    <property type="entry name" value="AMIDINOTRANSFERASE"/>
    <property type="match status" value="1"/>
</dbReference>
<dbReference type="AlphaFoldDB" id="A0AAW1RVW9"/>
<dbReference type="PANTHER" id="PTHR43224:SF1">
    <property type="entry name" value="AMIDINOTRANSFERASE"/>
    <property type="match status" value="1"/>
</dbReference>
<keyword evidence="2" id="KW-1185">Reference proteome</keyword>
<name>A0AAW1RVW9_9CHLO</name>
<evidence type="ECO:0000313" key="2">
    <source>
        <dbReference type="Proteomes" id="UP001438707"/>
    </source>
</evidence>
<sequence>MLSRTLQLLASRSCANASRAFSALPEAVADPFARSGEAVRLSYAAGSPILLKLPDRQWGPSLSLSTHEVEDIAGETPDRVAVVRNVFCADSGEVMTLAQTVAAICNNTVAVASELASPANRLVLDEYQRSKDGSYHLTNMATDMFRMMRHEGLRVSLVPDVMAATTGVYNGSRGAQKGLRQSTNEVLMVAPTAFGFNAETAEDNSFMHASKDSTQEDNAAVPHRRQVLREFAGLHHQLTDVAGVNVSLFQHSQDHRTPDACFPNNWFSTHPAGEGAGNLQESTLVLYPMKAPSRRRERRPDILDIIRKRGYGRMLDYSAEEENRKYFEGTGALVIDRINGVAYVALSERADRGLAEQWAADMGYRDLVTFHSRDSEDKIVYHTNVMMAIGTDVAVVCSESVHDDKERQHLLARLSAAHSIVDISKAQMGHLCGNVLELEDGRGLPVFAMSSQAYQAFTEDQRRQLRKHVAELHHAPIDTIEHIGGGGVRCALAELF</sequence>
<dbReference type="SUPFAM" id="SSF55909">
    <property type="entry name" value="Pentein"/>
    <property type="match status" value="1"/>
</dbReference>
<organism evidence="1 2">
    <name type="scientific">Apatococcus lobatus</name>
    <dbReference type="NCBI Taxonomy" id="904363"/>
    <lineage>
        <taxon>Eukaryota</taxon>
        <taxon>Viridiplantae</taxon>
        <taxon>Chlorophyta</taxon>
        <taxon>core chlorophytes</taxon>
        <taxon>Trebouxiophyceae</taxon>
        <taxon>Chlorellales</taxon>
        <taxon>Chlorellaceae</taxon>
        <taxon>Apatococcus</taxon>
    </lineage>
</organism>
<dbReference type="InterPro" id="IPR014541">
    <property type="entry name" value="Amdntrnsf_FN0238"/>
</dbReference>
<reference evidence="1 2" key="1">
    <citation type="journal article" date="2024" name="Nat. Commun.">
        <title>Phylogenomics reveals the evolutionary origins of lichenization in chlorophyte algae.</title>
        <authorList>
            <person name="Puginier C."/>
            <person name="Libourel C."/>
            <person name="Otte J."/>
            <person name="Skaloud P."/>
            <person name="Haon M."/>
            <person name="Grisel S."/>
            <person name="Petersen M."/>
            <person name="Berrin J.G."/>
            <person name="Delaux P.M."/>
            <person name="Dal Grande F."/>
            <person name="Keller J."/>
        </authorList>
    </citation>
    <scope>NUCLEOTIDE SEQUENCE [LARGE SCALE GENOMIC DNA]</scope>
    <source>
        <strain evidence="1 2">SAG 2145</strain>
    </source>
</reference>
<gene>
    <name evidence="1" type="ORF">WJX74_007537</name>
</gene>
<evidence type="ECO:0008006" key="3">
    <source>
        <dbReference type="Google" id="ProtNLM"/>
    </source>
</evidence>
<proteinExistence type="predicted"/>
<dbReference type="Pfam" id="PF19420">
    <property type="entry name" value="DDAH_eukar"/>
    <property type="match status" value="1"/>
</dbReference>
<protein>
    <recommendedName>
        <fullName evidence="3">Amidinotransferase</fullName>
    </recommendedName>
</protein>
<dbReference type="Proteomes" id="UP001438707">
    <property type="component" value="Unassembled WGS sequence"/>
</dbReference>
<accession>A0AAW1RVW9</accession>
<evidence type="ECO:0000313" key="1">
    <source>
        <dbReference type="EMBL" id="KAK9837910.1"/>
    </source>
</evidence>
<dbReference type="Gene3D" id="3.75.10.10">
    <property type="entry name" value="L-arginine/glycine Amidinotransferase, Chain A"/>
    <property type="match status" value="1"/>
</dbReference>
<comment type="caution">
    <text evidence="1">The sequence shown here is derived from an EMBL/GenBank/DDBJ whole genome shotgun (WGS) entry which is preliminary data.</text>
</comment>